<organism evidence="2 3">
    <name type="scientific">Flavobacterium suaedae</name>
    <dbReference type="NCBI Taxonomy" id="1767027"/>
    <lineage>
        <taxon>Bacteria</taxon>
        <taxon>Pseudomonadati</taxon>
        <taxon>Bacteroidota</taxon>
        <taxon>Flavobacteriia</taxon>
        <taxon>Flavobacteriales</taxon>
        <taxon>Flavobacteriaceae</taxon>
        <taxon>Flavobacterium</taxon>
    </lineage>
</organism>
<accession>A0ABQ1JF13</accession>
<evidence type="ECO:0000313" key="3">
    <source>
        <dbReference type="Proteomes" id="UP000615760"/>
    </source>
</evidence>
<dbReference type="EMBL" id="BMJE01000001">
    <property type="protein sequence ID" value="GGB65198.1"/>
    <property type="molecule type" value="Genomic_DNA"/>
</dbReference>
<dbReference type="Pfam" id="PF12762">
    <property type="entry name" value="DDE_Tnp_IS1595"/>
    <property type="match status" value="1"/>
</dbReference>
<dbReference type="RefSeq" id="WP_188619304.1">
    <property type="nucleotide sequence ID" value="NZ_BMJE01000001.1"/>
</dbReference>
<dbReference type="PANTHER" id="PTHR47163">
    <property type="entry name" value="DDE_TNP_IS1595 DOMAIN-CONTAINING PROTEIN"/>
    <property type="match status" value="1"/>
</dbReference>
<dbReference type="SMART" id="SM01126">
    <property type="entry name" value="DDE_Tnp_IS1595"/>
    <property type="match status" value="1"/>
</dbReference>
<sequence length="312" mass="36546">MFDTNIQSMFDLARAFPDEQSCIKYLEQLRWAGRPISPFDPTSKVYTCAGDKYKCKTTGKYFNVRTGTMYDNTKISLQRWFLEVWIITSHKKGISSIQLSKDIGVTQKTAWFMLQRIRACFGIENNPAEKFEGIIECDETFVGGKNKNRHKDKKVKASQGRSFKDKTPVVGILQRGEVSKVKCIVAPDTKRESIQPFIDKVLERDAVVISDEWHAYKGLESRYDHHVVDHGKKQYVDYDNPEIHSNSIESFWGILKRAYNGIYNWWSRKHMQKYVDEFVFRFNLRKLKQNERFNFLNLNSGVRTKFKDLISC</sequence>
<dbReference type="PANTHER" id="PTHR47163:SF2">
    <property type="entry name" value="SI:DKEY-17M8.2"/>
    <property type="match status" value="1"/>
</dbReference>
<dbReference type="InterPro" id="IPR024445">
    <property type="entry name" value="Tnp_ISXO2-like"/>
</dbReference>
<keyword evidence="3" id="KW-1185">Reference proteome</keyword>
<feature type="domain" description="ISXO2-like transposase" evidence="1">
    <location>
        <begin position="130"/>
        <end position="283"/>
    </location>
</feature>
<dbReference type="NCBIfam" id="NF033547">
    <property type="entry name" value="transpos_IS1595"/>
    <property type="match status" value="1"/>
</dbReference>
<proteinExistence type="predicted"/>
<gene>
    <name evidence="2" type="ORF">GCM10007424_01390</name>
</gene>
<protein>
    <submittedName>
        <fullName evidence="2">DDE transposase</fullName>
    </submittedName>
</protein>
<dbReference type="Proteomes" id="UP000615760">
    <property type="component" value="Unassembled WGS sequence"/>
</dbReference>
<name>A0ABQ1JF13_9FLAO</name>
<dbReference type="InterPro" id="IPR053164">
    <property type="entry name" value="IS1016-like_transposase"/>
</dbReference>
<evidence type="ECO:0000313" key="2">
    <source>
        <dbReference type="EMBL" id="GGB65198.1"/>
    </source>
</evidence>
<reference evidence="3" key="1">
    <citation type="journal article" date="2019" name="Int. J. Syst. Evol. Microbiol.">
        <title>The Global Catalogue of Microorganisms (GCM) 10K type strain sequencing project: providing services to taxonomists for standard genome sequencing and annotation.</title>
        <authorList>
            <consortium name="The Broad Institute Genomics Platform"/>
            <consortium name="The Broad Institute Genome Sequencing Center for Infectious Disease"/>
            <person name="Wu L."/>
            <person name="Ma J."/>
        </authorList>
    </citation>
    <scope>NUCLEOTIDE SEQUENCE [LARGE SCALE GENOMIC DNA]</scope>
    <source>
        <strain evidence="3">CGMCC 1.15461</strain>
    </source>
</reference>
<comment type="caution">
    <text evidence="2">The sequence shown here is derived from an EMBL/GenBank/DDBJ whole genome shotgun (WGS) entry which is preliminary data.</text>
</comment>
<evidence type="ECO:0000259" key="1">
    <source>
        <dbReference type="SMART" id="SM01126"/>
    </source>
</evidence>